<sequence length="358" mass="38898">MKFDTRSPLPAARPTQAGHPYHGLVKDGGLTLPNGQVIHYSVTGISTILKVPGWDRPEQYDPTTGHRWLPYAIYQRAAFFSGCYLYGRFSNNCDWLVAFGLADVWTVEVTAAGLTLECLNRKAKRVFALNWGPVANAFKPNGGWKWSLASVSTSGNAAVLSFVGEFSINAVTLQLTPNGATISFNERGTSGARSGYYFERRLKVAAYPYGSEIVPVFCESVMLSSTTEEIPEVPGVEGAKTRYTALFEWKIGTVKLGQFWVEHIDRGPLAGMVNTRTLQIQSGALQAPNFLWSQDILFEVVGDGLVTVASRIGLELVTYGVVDLVAGTGTLWPAGATHVAVHPVTRQIVFNSGPVCFA</sequence>
<dbReference type="RefSeq" id="WP_200122411.1">
    <property type="nucleotide sequence ID" value="NZ_JAEILV010000003.1"/>
</dbReference>
<comment type="caution">
    <text evidence="2">The sequence shown here is derived from an EMBL/GenBank/DDBJ whole genome shotgun (WGS) entry which is preliminary data.</text>
</comment>
<dbReference type="Proteomes" id="UP000664349">
    <property type="component" value="Unassembled WGS sequence"/>
</dbReference>
<gene>
    <name evidence="2" type="ORF">J1C50_04415</name>
</gene>
<reference evidence="2 3" key="1">
    <citation type="submission" date="2021-03" db="EMBL/GenBank/DDBJ databases">
        <title>First Case of infection caused by Chromobacterium haemolyticum derived from water in China.</title>
        <authorList>
            <person name="Chen J."/>
            <person name="Liu C."/>
        </authorList>
    </citation>
    <scope>NUCLEOTIDE SEQUENCE [LARGE SCALE GENOMIC DNA]</scope>
    <source>
        <strain evidence="2 3">WJ-5</strain>
    </source>
</reference>
<protein>
    <submittedName>
        <fullName evidence="2">Uncharacterized protein</fullName>
    </submittedName>
</protein>
<organism evidence="2 3">
    <name type="scientific">Chromobacterium haemolyticum</name>
    <dbReference type="NCBI Taxonomy" id="394935"/>
    <lineage>
        <taxon>Bacteria</taxon>
        <taxon>Pseudomonadati</taxon>
        <taxon>Pseudomonadota</taxon>
        <taxon>Betaproteobacteria</taxon>
        <taxon>Neisseriales</taxon>
        <taxon>Chromobacteriaceae</taxon>
        <taxon>Chromobacterium</taxon>
    </lineage>
</organism>
<evidence type="ECO:0000256" key="1">
    <source>
        <dbReference type="SAM" id="MobiDB-lite"/>
    </source>
</evidence>
<accession>A0ABS3GI79</accession>
<evidence type="ECO:0000313" key="3">
    <source>
        <dbReference type="Proteomes" id="UP000664349"/>
    </source>
</evidence>
<feature type="region of interest" description="Disordered" evidence="1">
    <location>
        <begin position="1"/>
        <end position="20"/>
    </location>
</feature>
<evidence type="ECO:0000313" key="2">
    <source>
        <dbReference type="EMBL" id="MBO0414746.1"/>
    </source>
</evidence>
<proteinExistence type="predicted"/>
<name>A0ABS3GI79_9NEIS</name>
<keyword evidence="3" id="KW-1185">Reference proteome</keyword>
<dbReference type="EMBL" id="JAFLRD010000003">
    <property type="protein sequence ID" value="MBO0414746.1"/>
    <property type="molecule type" value="Genomic_DNA"/>
</dbReference>